<keyword evidence="1" id="KW-0805">Transcription regulation</keyword>
<name>L0DDW3_SINAD</name>
<dbReference type="GO" id="GO:0016987">
    <property type="term" value="F:sigma factor activity"/>
    <property type="evidence" value="ECO:0007669"/>
    <property type="project" value="UniProtKB-KW"/>
</dbReference>
<gene>
    <name evidence="4" type="ordered locus">Sinac_2760</name>
</gene>
<dbReference type="RefSeq" id="WP_015246206.1">
    <property type="nucleotide sequence ID" value="NC_019892.1"/>
</dbReference>
<organism evidence="4 5">
    <name type="scientific">Singulisphaera acidiphila (strain ATCC BAA-1392 / DSM 18658 / VKM B-2454 / MOB10)</name>
    <dbReference type="NCBI Taxonomy" id="886293"/>
    <lineage>
        <taxon>Bacteria</taxon>
        <taxon>Pseudomonadati</taxon>
        <taxon>Planctomycetota</taxon>
        <taxon>Planctomycetia</taxon>
        <taxon>Isosphaerales</taxon>
        <taxon>Isosphaeraceae</taxon>
        <taxon>Singulisphaera</taxon>
    </lineage>
</organism>
<dbReference type="EMBL" id="CP003364">
    <property type="protein sequence ID" value="AGA27055.1"/>
    <property type="molecule type" value="Genomic_DNA"/>
</dbReference>
<proteinExistence type="predicted"/>
<dbReference type="InterPro" id="IPR039425">
    <property type="entry name" value="RNA_pol_sigma-70-like"/>
</dbReference>
<keyword evidence="2" id="KW-0731">Sigma factor</keyword>
<evidence type="ECO:0000256" key="2">
    <source>
        <dbReference type="ARBA" id="ARBA00023082"/>
    </source>
</evidence>
<reference evidence="4 5" key="1">
    <citation type="submission" date="2012-02" db="EMBL/GenBank/DDBJ databases">
        <title>Complete sequence of chromosome of Singulisphaera acidiphila DSM 18658.</title>
        <authorList>
            <consortium name="US DOE Joint Genome Institute (JGI-PGF)"/>
            <person name="Lucas S."/>
            <person name="Copeland A."/>
            <person name="Lapidus A."/>
            <person name="Glavina del Rio T."/>
            <person name="Dalin E."/>
            <person name="Tice H."/>
            <person name="Bruce D."/>
            <person name="Goodwin L."/>
            <person name="Pitluck S."/>
            <person name="Peters L."/>
            <person name="Ovchinnikova G."/>
            <person name="Chertkov O."/>
            <person name="Kyrpides N."/>
            <person name="Mavromatis K."/>
            <person name="Ivanova N."/>
            <person name="Brettin T."/>
            <person name="Detter J.C."/>
            <person name="Han C."/>
            <person name="Larimer F."/>
            <person name="Land M."/>
            <person name="Hauser L."/>
            <person name="Markowitz V."/>
            <person name="Cheng J.-F."/>
            <person name="Hugenholtz P."/>
            <person name="Woyke T."/>
            <person name="Wu D."/>
            <person name="Tindall B."/>
            <person name="Pomrenke H."/>
            <person name="Brambilla E."/>
            <person name="Klenk H.-P."/>
            <person name="Eisen J.A."/>
        </authorList>
    </citation>
    <scope>NUCLEOTIDE SEQUENCE [LARGE SCALE GENOMIC DNA]</scope>
    <source>
        <strain evidence="5">ATCC BAA-1392 / DSM 18658 / VKM B-2454 / MOB10</strain>
    </source>
</reference>
<dbReference type="GO" id="GO:0000428">
    <property type="term" value="C:DNA-directed RNA polymerase complex"/>
    <property type="evidence" value="ECO:0007669"/>
    <property type="project" value="UniProtKB-KW"/>
</dbReference>
<dbReference type="PANTHER" id="PTHR43133">
    <property type="entry name" value="RNA POLYMERASE ECF-TYPE SIGMA FACTO"/>
    <property type="match status" value="1"/>
</dbReference>
<dbReference type="Proteomes" id="UP000010798">
    <property type="component" value="Chromosome"/>
</dbReference>
<keyword evidence="4" id="KW-0240">DNA-directed RNA polymerase</keyword>
<evidence type="ECO:0000313" key="4">
    <source>
        <dbReference type="EMBL" id="AGA27055.1"/>
    </source>
</evidence>
<accession>L0DDW3</accession>
<keyword evidence="5" id="KW-1185">Reference proteome</keyword>
<protein>
    <submittedName>
        <fullName evidence="4">DNA-directed RNA polymerase specialized sigma subunit, sigma24</fullName>
    </submittedName>
</protein>
<dbReference type="eggNOG" id="COG1595">
    <property type="taxonomic scope" value="Bacteria"/>
</dbReference>
<dbReference type="KEGG" id="saci:Sinac_2760"/>
<dbReference type="AlphaFoldDB" id="L0DDW3"/>
<dbReference type="PANTHER" id="PTHR43133:SF51">
    <property type="entry name" value="RNA POLYMERASE SIGMA FACTOR"/>
    <property type="match status" value="1"/>
</dbReference>
<dbReference type="STRING" id="886293.Sinac_2760"/>
<evidence type="ECO:0000313" key="5">
    <source>
        <dbReference type="Proteomes" id="UP000010798"/>
    </source>
</evidence>
<dbReference type="HOGENOM" id="CLU_1119786_0_0_0"/>
<evidence type="ECO:0000256" key="3">
    <source>
        <dbReference type="ARBA" id="ARBA00023163"/>
    </source>
</evidence>
<sequence length="246" mass="27989">MPQLQPESRAPGRFPTTQWSRVATAANREDGEGLEALSMLCQAYWYPIYAFVRNRGFSPEQAQDRTQDFFAYVLERDLIARADPARGRFRAFLRTVCARHLAGDRDRDHAAKRGGGRLPLAIDPLDAERRYGLEPTHEMTAERIFDRTWALTLLGRVVDRLRREYDDSGRSDKFEVLITVLTRDPASCPYPEIARRLGTTEGNIRVAVHRLRRRYGLLLREEIAATVGDAAQVDDEIQALFAALEG</sequence>
<keyword evidence="3" id="KW-0804">Transcription</keyword>
<evidence type="ECO:0000256" key="1">
    <source>
        <dbReference type="ARBA" id="ARBA00023015"/>
    </source>
</evidence>
<dbReference type="Gene3D" id="1.10.1740.10">
    <property type="match status" value="1"/>
</dbReference>